<dbReference type="Pfam" id="PF04647">
    <property type="entry name" value="AgrB"/>
    <property type="match status" value="1"/>
</dbReference>
<evidence type="ECO:0000256" key="8">
    <source>
        <dbReference type="SAM" id="Phobius"/>
    </source>
</evidence>
<dbReference type="STRING" id="698762.SAMN00808754_3211"/>
<feature type="transmembrane region" description="Helical" evidence="8">
    <location>
        <begin position="149"/>
        <end position="167"/>
    </location>
</feature>
<dbReference type="GO" id="GO:0006508">
    <property type="term" value="P:proteolysis"/>
    <property type="evidence" value="ECO:0007669"/>
    <property type="project" value="UniProtKB-KW"/>
</dbReference>
<evidence type="ECO:0000256" key="2">
    <source>
        <dbReference type="ARBA" id="ARBA00022654"/>
    </source>
</evidence>
<evidence type="ECO:0000313" key="9">
    <source>
        <dbReference type="EMBL" id="SMC00008.1"/>
    </source>
</evidence>
<keyword evidence="6 8" id="KW-1133">Transmembrane helix</keyword>
<evidence type="ECO:0000256" key="1">
    <source>
        <dbReference type="ARBA" id="ARBA00022475"/>
    </source>
</evidence>
<evidence type="ECO:0000256" key="6">
    <source>
        <dbReference type="ARBA" id="ARBA00022989"/>
    </source>
</evidence>
<evidence type="ECO:0000256" key="3">
    <source>
        <dbReference type="ARBA" id="ARBA00022670"/>
    </source>
</evidence>
<dbReference type="AlphaFoldDB" id="A0A1W1W312"/>
<dbReference type="RefSeq" id="WP_084666852.1">
    <property type="nucleotide sequence ID" value="NZ_LT838272.1"/>
</dbReference>
<feature type="transmembrane region" description="Helical" evidence="8">
    <location>
        <begin position="110"/>
        <end position="129"/>
    </location>
</feature>
<feature type="transmembrane region" description="Helical" evidence="8">
    <location>
        <begin position="42"/>
        <end position="71"/>
    </location>
</feature>
<protein>
    <submittedName>
        <fullName evidence="9">Accessory gene regulator B</fullName>
    </submittedName>
</protein>
<dbReference type="GO" id="GO:0016020">
    <property type="term" value="C:membrane"/>
    <property type="evidence" value="ECO:0007669"/>
    <property type="project" value="InterPro"/>
</dbReference>
<sequence length="213" mass="22705">MLRLNLTRPAVAYLRDKLGLSPAQEEVALYGLQIITYSAANLFSVVIVGLFLDCLGPALAATAAAGILRLFSGGAHSRSPLTCNILGMLVAGSIGKFSSFLAPLLPPSGLLLLVLMGAGLAFLPFLFLAPVDSPSKPLTSKERKKMRRLSIIFFFLITFSQVGILALRGPSSLVWAISLGVWWQAFSLTRAGQGLATTIDKLFSLNQREVLGG</sequence>
<keyword evidence="7 8" id="KW-0472">Membrane</keyword>
<evidence type="ECO:0000256" key="7">
    <source>
        <dbReference type="ARBA" id="ARBA00023136"/>
    </source>
</evidence>
<dbReference type="EMBL" id="LT838272">
    <property type="protein sequence ID" value="SMC00008.1"/>
    <property type="molecule type" value="Genomic_DNA"/>
</dbReference>
<proteinExistence type="predicted"/>
<organism evidence="9 10">
    <name type="scientific">Thermanaeromonas toyohensis ToBE</name>
    <dbReference type="NCBI Taxonomy" id="698762"/>
    <lineage>
        <taxon>Bacteria</taxon>
        <taxon>Bacillati</taxon>
        <taxon>Bacillota</taxon>
        <taxon>Clostridia</taxon>
        <taxon>Neomoorellales</taxon>
        <taxon>Neomoorellaceae</taxon>
        <taxon>Thermanaeromonas</taxon>
    </lineage>
</organism>
<keyword evidence="3" id="KW-0645">Protease</keyword>
<evidence type="ECO:0000313" key="10">
    <source>
        <dbReference type="Proteomes" id="UP000192569"/>
    </source>
</evidence>
<dbReference type="GO" id="GO:0008233">
    <property type="term" value="F:peptidase activity"/>
    <property type="evidence" value="ECO:0007669"/>
    <property type="project" value="UniProtKB-KW"/>
</dbReference>
<accession>A0A1W1W312</accession>
<dbReference type="SMART" id="SM00793">
    <property type="entry name" value="AgrB"/>
    <property type="match status" value="1"/>
</dbReference>
<dbReference type="InterPro" id="IPR006741">
    <property type="entry name" value="AgrB"/>
</dbReference>
<gene>
    <name evidence="9" type="ORF">SAMN00808754_3211</name>
</gene>
<name>A0A1W1W312_9FIRM</name>
<keyword evidence="2" id="KW-0673">Quorum sensing</keyword>
<keyword evidence="4 8" id="KW-0812">Transmembrane</keyword>
<dbReference type="OrthoDB" id="2854767at2"/>
<dbReference type="GO" id="GO:0009372">
    <property type="term" value="P:quorum sensing"/>
    <property type="evidence" value="ECO:0007669"/>
    <property type="project" value="UniProtKB-KW"/>
</dbReference>
<keyword evidence="5" id="KW-0378">Hydrolase</keyword>
<evidence type="ECO:0000256" key="5">
    <source>
        <dbReference type="ARBA" id="ARBA00022801"/>
    </source>
</evidence>
<reference evidence="9 10" key="1">
    <citation type="submission" date="2017-04" db="EMBL/GenBank/DDBJ databases">
        <authorList>
            <person name="Afonso C.L."/>
            <person name="Miller P.J."/>
            <person name="Scott M.A."/>
            <person name="Spackman E."/>
            <person name="Goraichik I."/>
            <person name="Dimitrov K.M."/>
            <person name="Suarez D.L."/>
            <person name="Swayne D.E."/>
        </authorList>
    </citation>
    <scope>NUCLEOTIDE SEQUENCE [LARGE SCALE GENOMIC DNA]</scope>
    <source>
        <strain evidence="9 10">ToBE</strain>
    </source>
</reference>
<keyword evidence="10" id="KW-1185">Reference proteome</keyword>
<evidence type="ECO:0000256" key="4">
    <source>
        <dbReference type="ARBA" id="ARBA00022692"/>
    </source>
</evidence>
<keyword evidence="1" id="KW-1003">Cell membrane</keyword>
<dbReference type="Proteomes" id="UP000192569">
    <property type="component" value="Chromosome I"/>
</dbReference>